<dbReference type="EMBL" id="FRCZ01000001">
    <property type="protein sequence ID" value="SHM39939.1"/>
    <property type="molecule type" value="Genomic_DNA"/>
</dbReference>
<accession>A0A1M7IGZ3</accession>
<dbReference type="RefSeq" id="WP_073198564.1">
    <property type="nucleotide sequence ID" value="NZ_FRCZ01000001.1"/>
</dbReference>
<organism evidence="1 2">
    <name type="scientific">Gracilibacillus kekensis</name>
    <dbReference type="NCBI Taxonomy" id="1027249"/>
    <lineage>
        <taxon>Bacteria</taxon>
        <taxon>Bacillati</taxon>
        <taxon>Bacillota</taxon>
        <taxon>Bacilli</taxon>
        <taxon>Bacillales</taxon>
        <taxon>Bacillaceae</taxon>
        <taxon>Gracilibacillus</taxon>
    </lineage>
</organism>
<sequence length="93" mass="10617">MKKILSEKVVLEEKLNMNQLINLHTYEKSYNGSIYILANHEVTPLGDLPRLVTFSLLTSTNCEIHFIVEGQKPNQALEDITTFLTPDTYHIAN</sequence>
<reference evidence="1 2" key="1">
    <citation type="submission" date="2016-11" db="EMBL/GenBank/DDBJ databases">
        <authorList>
            <person name="Jaros S."/>
            <person name="Januszkiewicz K."/>
            <person name="Wedrychowicz H."/>
        </authorList>
    </citation>
    <scope>NUCLEOTIDE SEQUENCE [LARGE SCALE GENOMIC DNA]</scope>
    <source>
        <strain evidence="1 2">CGMCC 1.10681</strain>
    </source>
</reference>
<keyword evidence="2" id="KW-1185">Reference proteome</keyword>
<name>A0A1M7IGZ3_9BACI</name>
<dbReference type="AlphaFoldDB" id="A0A1M7IGZ3"/>
<dbReference type="OrthoDB" id="2872747at2"/>
<dbReference type="Proteomes" id="UP000184184">
    <property type="component" value="Unassembled WGS sequence"/>
</dbReference>
<protein>
    <submittedName>
        <fullName evidence="1">Uncharacterized protein</fullName>
    </submittedName>
</protein>
<evidence type="ECO:0000313" key="1">
    <source>
        <dbReference type="EMBL" id="SHM39939.1"/>
    </source>
</evidence>
<gene>
    <name evidence="1" type="ORF">SAMN05216179_0049</name>
</gene>
<evidence type="ECO:0000313" key="2">
    <source>
        <dbReference type="Proteomes" id="UP000184184"/>
    </source>
</evidence>
<proteinExistence type="predicted"/>